<keyword evidence="2" id="KW-1133">Transmembrane helix</keyword>
<evidence type="ECO:0000256" key="2">
    <source>
        <dbReference type="SAM" id="Phobius"/>
    </source>
</evidence>
<evidence type="ECO:0000256" key="1">
    <source>
        <dbReference type="SAM" id="MobiDB-lite"/>
    </source>
</evidence>
<feature type="transmembrane region" description="Helical" evidence="2">
    <location>
        <begin position="70"/>
        <end position="95"/>
    </location>
</feature>
<evidence type="ECO:0000313" key="4">
    <source>
        <dbReference type="Proteomes" id="UP001378188"/>
    </source>
</evidence>
<feature type="transmembrane region" description="Helical" evidence="2">
    <location>
        <begin position="20"/>
        <end position="44"/>
    </location>
</feature>
<name>A0AAW9RRB3_9HYPH</name>
<feature type="region of interest" description="Disordered" evidence="1">
    <location>
        <begin position="411"/>
        <end position="448"/>
    </location>
</feature>
<dbReference type="AlphaFoldDB" id="A0AAW9RRB3"/>
<keyword evidence="2" id="KW-0812">Transmembrane</keyword>
<sequence length="448" mass="47633">MPSSSTSLTGFLLRPWTRLVRSFVAVPAAFAVLAFVLGIVALRIDFGQYGVLERYGSILPPINPDTARTLLSVIAGSMMTVLSLVYSLTLIVFTLAAGNIGPRLIERFTSDRTTQITAGMLVGTFVYAVIVLSRIDVDDVPRVATFGALLLTGATLTSLIIFIRSVAERVSIDNEIGRVSSQLLAALESIATHEATEHTPIEELRGSGEKTSVKSASDGYVTALDAQSICAAAKDVDAFVEMNVRHGDFVIAGQEIAVVTGPEDIGGLAEAIRTAVFLERHRTADSDAEFSVHLLVEIAMRALSPGVNDSYTAIACIDQLSAALALPVSGFAPPPLSKDSDGKARLWFDGVSVNSLVGTALHPLRRAAAGNVTVTLRLIRSIGRLIAIAQSSHVPLLEKHLDLIVEDARREVSNDDDRDEIESLAIAARKRQGDTDTDSDGQDASGSS</sequence>
<protein>
    <submittedName>
        <fullName evidence="3">DUF2254 domain-containing protein</fullName>
    </submittedName>
</protein>
<feature type="transmembrane region" description="Helical" evidence="2">
    <location>
        <begin position="143"/>
        <end position="163"/>
    </location>
</feature>
<evidence type="ECO:0000313" key="3">
    <source>
        <dbReference type="EMBL" id="MEJ8570036.1"/>
    </source>
</evidence>
<feature type="transmembrane region" description="Helical" evidence="2">
    <location>
        <begin position="116"/>
        <end position="137"/>
    </location>
</feature>
<organism evidence="3 4">
    <name type="scientific">Microbaculum marinum</name>
    <dbReference type="NCBI Taxonomy" id="1764581"/>
    <lineage>
        <taxon>Bacteria</taxon>
        <taxon>Pseudomonadati</taxon>
        <taxon>Pseudomonadota</taxon>
        <taxon>Alphaproteobacteria</taxon>
        <taxon>Hyphomicrobiales</taxon>
        <taxon>Tepidamorphaceae</taxon>
        <taxon>Microbaculum</taxon>
    </lineage>
</organism>
<proteinExistence type="predicted"/>
<dbReference type="InterPro" id="IPR018723">
    <property type="entry name" value="DUF2254_membrane"/>
</dbReference>
<reference evidence="3 4" key="1">
    <citation type="submission" date="2024-02" db="EMBL/GenBank/DDBJ databases">
        <title>Genome analysis and characterization of Microbaculum marinisediminis sp. nov., isolated from marine sediment.</title>
        <authorList>
            <person name="Du Z.-J."/>
            <person name="Ye Y.-Q."/>
            <person name="Zhang Z.-R."/>
            <person name="Yuan S.-M."/>
            <person name="Zhang X.-Y."/>
        </authorList>
    </citation>
    <scope>NUCLEOTIDE SEQUENCE [LARGE SCALE GENOMIC DNA]</scope>
    <source>
        <strain evidence="3 4">SDUM1044001</strain>
    </source>
</reference>
<dbReference type="Proteomes" id="UP001378188">
    <property type="component" value="Unassembled WGS sequence"/>
</dbReference>
<dbReference type="EMBL" id="JAZHOF010000001">
    <property type="protein sequence ID" value="MEJ8570036.1"/>
    <property type="molecule type" value="Genomic_DNA"/>
</dbReference>
<keyword evidence="4" id="KW-1185">Reference proteome</keyword>
<keyword evidence="2" id="KW-0472">Membrane</keyword>
<gene>
    <name evidence="3" type="ORF">V3328_01020</name>
</gene>
<dbReference type="RefSeq" id="WP_340328252.1">
    <property type="nucleotide sequence ID" value="NZ_JAZHOF010000001.1"/>
</dbReference>
<comment type="caution">
    <text evidence="3">The sequence shown here is derived from an EMBL/GenBank/DDBJ whole genome shotgun (WGS) entry which is preliminary data.</text>
</comment>
<dbReference type="Pfam" id="PF10011">
    <property type="entry name" value="DUF2254"/>
    <property type="match status" value="1"/>
</dbReference>
<accession>A0AAW9RRB3</accession>